<evidence type="ECO:0000256" key="6">
    <source>
        <dbReference type="ARBA" id="ARBA00022840"/>
    </source>
</evidence>
<keyword evidence="3" id="KW-0808">Transferase</keyword>
<evidence type="ECO:0000256" key="1">
    <source>
        <dbReference type="ARBA" id="ARBA00012513"/>
    </source>
</evidence>
<keyword evidence="8" id="KW-0812">Transmembrane</keyword>
<keyword evidence="5" id="KW-0418">Kinase</keyword>
<name>A0ABQ4FT39_9ACTN</name>
<dbReference type="Proteomes" id="UP000603904">
    <property type="component" value="Unassembled WGS sequence"/>
</dbReference>
<dbReference type="EMBL" id="BOOC01000003">
    <property type="protein sequence ID" value="GIH37989.1"/>
    <property type="molecule type" value="Genomic_DNA"/>
</dbReference>
<feature type="binding site" evidence="7">
    <location>
        <position position="42"/>
    </location>
    <ligand>
        <name>ATP</name>
        <dbReference type="ChEBI" id="CHEBI:30616"/>
    </ligand>
</feature>
<keyword evidence="8" id="KW-0472">Membrane</keyword>
<evidence type="ECO:0000256" key="2">
    <source>
        <dbReference type="ARBA" id="ARBA00022527"/>
    </source>
</evidence>
<dbReference type="InterPro" id="IPR011009">
    <property type="entry name" value="Kinase-like_dom_sf"/>
</dbReference>
<dbReference type="SMART" id="SM00220">
    <property type="entry name" value="S_TKc"/>
    <property type="match status" value="1"/>
</dbReference>
<evidence type="ECO:0000256" key="4">
    <source>
        <dbReference type="ARBA" id="ARBA00022741"/>
    </source>
</evidence>
<sequence>MAETLGGPLAGRYHLLHPLGSGGMGTVWLARDAVLDRQVAVKELRVPDGLAERDRAELVARVMREAEVTARLRHPGIAAVHDVLLEGGKPWIVMELLHGRDLAREVAVRGPLPPPVVADVGARVLEALTATHAGGVQHRDVKPGNIFLSVDGRAVLTDFGIARPADQTALTEAGLLVGTPGFIAPERLAGEPGGPAADLWSLAATLYTAVEGVPPHPGTHAEVIRATLTQDVRPPRLAGPLGPPLVWMLDRDPARRPDSATALGLLREVAAGRVPEVRSDWRAAPGRRRRWIGLAAAVAVLGVAAALLVAFRPAGDRPVSRPEAASPTFTKAVDLCRALPAAEVGRLLGTARPPAGRLGLGDCQWTVTGAGVELSAETDSDTRDPWALTPASARTLLDGLRREYATGPRDGTWIWYEIGLDTRSPVTVSAAHPVPGLADDAFASDTTTPEGRAQAAVVYFRLGDLVGRLQYADLDAPSTADLRRRAVEAAGAAADGLRGLA</sequence>
<dbReference type="Pfam" id="PF00069">
    <property type="entry name" value="Pkinase"/>
    <property type="match status" value="1"/>
</dbReference>
<comment type="caution">
    <text evidence="10">The sequence shown here is derived from an EMBL/GenBank/DDBJ whole genome shotgun (WGS) entry which is preliminary data.</text>
</comment>
<dbReference type="SUPFAM" id="SSF56112">
    <property type="entry name" value="Protein kinase-like (PK-like)"/>
    <property type="match status" value="1"/>
</dbReference>
<proteinExistence type="predicted"/>
<gene>
    <name evidence="10" type="ORF">Mco01_09890</name>
</gene>
<evidence type="ECO:0000259" key="9">
    <source>
        <dbReference type="PROSITE" id="PS50011"/>
    </source>
</evidence>
<protein>
    <recommendedName>
        <fullName evidence="1">non-specific serine/threonine protein kinase</fullName>
        <ecNumber evidence="1">2.7.11.1</ecNumber>
    </recommendedName>
</protein>
<keyword evidence="4 7" id="KW-0547">Nucleotide-binding</keyword>
<evidence type="ECO:0000256" key="3">
    <source>
        <dbReference type="ARBA" id="ARBA00022679"/>
    </source>
</evidence>
<dbReference type="EC" id="2.7.11.1" evidence="1"/>
<dbReference type="PROSITE" id="PS00108">
    <property type="entry name" value="PROTEIN_KINASE_ST"/>
    <property type="match status" value="1"/>
</dbReference>
<evidence type="ECO:0000313" key="10">
    <source>
        <dbReference type="EMBL" id="GIH37989.1"/>
    </source>
</evidence>
<keyword evidence="2" id="KW-0723">Serine/threonine-protein kinase</keyword>
<dbReference type="InterPro" id="IPR000719">
    <property type="entry name" value="Prot_kinase_dom"/>
</dbReference>
<feature type="transmembrane region" description="Helical" evidence="8">
    <location>
        <begin position="291"/>
        <end position="311"/>
    </location>
</feature>
<accession>A0ABQ4FT39</accession>
<dbReference type="CDD" id="cd14014">
    <property type="entry name" value="STKc_PknB_like"/>
    <property type="match status" value="1"/>
</dbReference>
<dbReference type="InterPro" id="IPR017441">
    <property type="entry name" value="Protein_kinase_ATP_BS"/>
</dbReference>
<dbReference type="PROSITE" id="PS50011">
    <property type="entry name" value="PROTEIN_KINASE_DOM"/>
    <property type="match status" value="1"/>
</dbReference>
<evidence type="ECO:0000256" key="5">
    <source>
        <dbReference type="ARBA" id="ARBA00022777"/>
    </source>
</evidence>
<evidence type="ECO:0000313" key="11">
    <source>
        <dbReference type="Proteomes" id="UP000603904"/>
    </source>
</evidence>
<evidence type="ECO:0000256" key="7">
    <source>
        <dbReference type="PROSITE-ProRule" id="PRU10141"/>
    </source>
</evidence>
<evidence type="ECO:0000256" key="8">
    <source>
        <dbReference type="SAM" id="Phobius"/>
    </source>
</evidence>
<dbReference type="PROSITE" id="PS00107">
    <property type="entry name" value="PROTEIN_KINASE_ATP"/>
    <property type="match status" value="1"/>
</dbReference>
<keyword evidence="11" id="KW-1185">Reference proteome</keyword>
<keyword evidence="6 7" id="KW-0067">ATP-binding</keyword>
<organism evidence="10 11">
    <name type="scientific">Microbispora corallina</name>
    <dbReference type="NCBI Taxonomy" id="83302"/>
    <lineage>
        <taxon>Bacteria</taxon>
        <taxon>Bacillati</taxon>
        <taxon>Actinomycetota</taxon>
        <taxon>Actinomycetes</taxon>
        <taxon>Streptosporangiales</taxon>
        <taxon>Streptosporangiaceae</taxon>
        <taxon>Microbispora</taxon>
    </lineage>
</organism>
<dbReference type="InterPro" id="IPR008271">
    <property type="entry name" value="Ser/Thr_kinase_AS"/>
</dbReference>
<reference evidence="10 11" key="1">
    <citation type="submission" date="2021-01" db="EMBL/GenBank/DDBJ databases">
        <title>Whole genome shotgun sequence of Microbispora corallina NBRC 16416.</title>
        <authorList>
            <person name="Komaki H."/>
            <person name="Tamura T."/>
        </authorList>
    </citation>
    <scope>NUCLEOTIDE SEQUENCE [LARGE SCALE GENOMIC DNA]</scope>
    <source>
        <strain evidence="10 11">NBRC 16416</strain>
    </source>
</reference>
<dbReference type="RefSeq" id="WP_204055684.1">
    <property type="nucleotide sequence ID" value="NZ_BAAAGP010000003.1"/>
</dbReference>
<dbReference type="Gene3D" id="1.10.510.10">
    <property type="entry name" value="Transferase(Phosphotransferase) domain 1"/>
    <property type="match status" value="1"/>
</dbReference>
<dbReference type="Gene3D" id="3.30.200.20">
    <property type="entry name" value="Phosphorylase Kinase, domain 1"/>
    <property type="match status" value="1"/>
</dbReference>
<keyword evidence="8" id="KW-1133">Transmembrane helix</keyword>
<dbReference type="PANTHER" id="PTHR43289">
    <property type="entry name" value="MITOGEN-ACTIVATED PROTEIN KINASE KINASE KINASE 20-RELATED"/>
    <property type="match status" value="1"/>
</dbReference>
<feature type="domain" description="Protein kinase" evidence="9">
    <location>
        <begin position="13"/>
        <end position="270"/>
    </location>
</feature>
<dbReference type="PANTHER" id="PTHR43289:SF6">
    <property type="entry name" value="SERINE_THREONINE-PROTEIN KINASE NEKL-3"/>
    <property type="match status" value="1"/>
</dbReference>